<proteinExistence type="predicted"/>
<evidence type="ECO:0000259" key="3">
    <source>
        <dbReference type="Pfam" id="PF07859"/>
    </source>
</evidence>
<dbReference type="InterPro" id="IPR029058">
    <property type="entry name" value="AB_hydrolase_fold"/>
</dbReference>
<dbReference type="InterPro" id="IPR050300">
    <property type="entry name" value="GDXG_lipolytic_enzyme"/>
</dbReference>
<protein>
    <submittedName>
        <fullName evidence="4">Lipase</fullName>
    </submittedName>
</protein>
<evidence type="ECO:0000313" key="5">
    <source>
        <dbReference type="Proteomes" id="UP000644507"/>
    </source>
</evidence>
<dbReference type="PANTHER" id="PTHR48081">
    <property type="entry name" value="AB HYDROLASE SUPERFAMILY PROTEIN C4A8.06C"/>
    <property type="match status" value="1"/>
</dbReference>
<keyword evidence="5" id="KW-1185">Reference proteome</keyword>
<evidence type="ECO:0000313" key="4">
    <source>
        <dbReference type="EMBL" id="GHC52909.1"/>
    </source>
</evidence>
<dbReference type="Pfam" id="PF07859">
    <property type="entry name" value="Abhydrolase_3"/>
    <property type="match status" value="1"/>
</dbReference>
<feature type="signal peptide" evidence="2">
    <location>
        <begin position="1"/>
        <end position="15"/>
    </location>
</feature>
<dbReference type="Proteomes" id="UP000644507">
    <property type="component" value="Unassembled WGS sequence"/>
</dbReference>
<gene>
    <name evidence="4" type="ORF">GCM10007100_19130</name>
</gene>
<name>A0A918WL38_9BACT</name>
<dbReference type="AlphaFoldDB" id="A0A918WL38"/>
<sequence>MKTLLFLFAALPLFAEVATITVQKDLPYAPSGEDAYQNERCKLDLYLPTGKDFPTLVWLHGGGLKGGSKDHESNTAIAKALASDGIAVAMVNYRLSPKAKYPSYVEDTANAIAWTITNISEQGGSPKKIFLGGHSAGGYLALMVGMDPTWLKAHKLERSAIAGLIPVSGQTMTHYTVREERFGSDNPFIITADDASPVRYGSLEGIPPTLILCAENDMAARVEENLYLAAVLKGAGKTEVKTLVIPDRDHGSVAFDIAQPNDPARLAIAEFITATLTPKAGEK</sequence>
<evidence type="ECO:0000256" key="1">
    <source>
        <dbReference type="ARBA" id="ARBA00022801"/>
    </source>
</evidence>
<accession>A0A918WL38</accession>
<comment type="caution">
    <text evidence="4">The sequence shown here is derived from an EMBL/GenBank/DDBJ whole genome shotgun (WGS) entry which is preliminary data.</text>
</comment>
<keyword evidence="2" id="KW-0732">Signal</keyword>
<organism evidence="4 5">
    <name type="scientific">Roseibacillus persicicus</name>
    <dbReference type="NCBI Taxonomy" id="454148"/>
    <lineage>
        <taxon>Bacteria</taxon>
        <taxon>Pseudomonadati</taxon>
        <taxon>Verrucomicrobiota</taxon>
        <taxon>Verrucomicrobiia</taxon>
        <taxon>Verrucomicrobiales</taxon>
        <taxon>Verrucomicrobiaceae</taxon>
        <taxon>Roseibacillus</taxon>
    </lineage>
</organism>
<feature type="chain" id="PRO_5037481872" evidence="2">
    <location>
        <begin position="16"/>
        <end position="283"/>
    </location>
</feature>
<dbReference type="GO" id="GO:0016787">
    <property type="term" value="F:hydrolase activity"/>
    <property type="evidence" value="ECO:0007669"/>
    <property type="project" value="UniProtKB-KW"/>
</dbReference>
<dbReference type="RefSeq" id="WP_189569717.1">
    <property type="nucleotide sequence ID" value="NZ_BMXI01000007.1"/>
</dbReference>
<dbReference type="Gene3D" id="3.40.50.1820">
    <property type="entry name" value="alpha/beta hydrolase"/>
    <property type="match status" value="1"/>
</dbReference>
<dbReference type="EMBL" id="BMXI01000007">
    <property type="protein sequence ID" value="GHC52909.1"/>
    <property type="molecule type" value="Genomic_DNA"/>
</dbReference>
<keyword evidence="1" id="KW-0378">Hydrolase</keyword>
<feature type="domain" description="Alpha/beta hydrolase fold-3" evidence="3">
    <location>
        <begin position="56"/>
        <end position="251"/>
    </location>
</feature>
<dbReference type="PANTHER" id="PTHR48081:SF9">
    <property type="entry name" value="CARBOXYLESTERASE"/>
    <property type="match status" value="1"/>
</dbReference>
<reference evidence="4" key="1">
    <citation type="journal article" date="2014" name="Int. J. Syst. Evol. Microbiol.">
        <title>Complete genome sequence of Corynebacterium casei LMG S-19264T (=DSM 44701T), isolated from a smear-ripened cheese.</title>
        <authorList>
            <consortium name="US DOE Joint Genome Institute (JGI-PGF)"/>
            <person name="Walter F."/>
            <person name="Albersmeier A."/>
            <person name="Kalinowski J."/>
            <person name="Ruckert C."/>
        </authorList>
    </citation>
    <scope>NUCLEOTIDE SEQUENCE</scope>
    <source>
        <strain evidence="4">KCTC 12988</strain>
    </source>
</reference>
<dbReference type="SUPFAM" id="SSF53474">
    <property type="entry name" value="alpha/beta-Hydrolases"/>
    <property type="match status" value="1"/>
</dbReference>
<reference evidence="4" key="2">
    <citation type="submission" date="2020-09" db="EMBL/GenBank/DDBJ databases">
        <authorList>
            <person name="Sun Q."/>
            <person name="Kim S."/>
        </authorList>
    </citation>
    <scope>NUCLEOTIDE SEQUENCE</scope>
    <source>
        <strain evidence="4">KCTC 12988</strain>
    </source>
</reference>
<evidence type="ECO:0000256" key="2">
    <source>
        <dbReference type="SAM" id="SignalP"/>
    </source>
</evidence>
<dbReference type="InterPro" id="IPR013094">
    <property type="entry name" value="AB_hydrolase_3"/>
</dbReference>